<evidence type="ECO:0000256" key="4">
    <source>
        <dbReference type="ARBA" id="ARBA00025742"/>
    </source>
</evidence>
<dbReference type="GO" id="GO:0016787">
    <property type="term" value="F:hydrolase activity"/>
    <property type="evidence" value="ECO:0007669"/>
    <property type="project" value="UniProtKB-KW"/>
</dbReference>
<dbReference type="InterPro" id="IPR050884">
    <property type="entry name" value="CNP_phosphodiesterase-III"/>
</dbReference>
<evidence type="ECO:0000256" key="3">
    <source>
        <dbReference type="ARBA" id="ARBA00023004"/>
    </source>
</evidence>
<sequence>MTRFIHLTDLHLTAPGDNARPAKTQLALAEVIGSVTAMPVPPDFVVISGDLTDTGDAASYALLREALAPLPMPVVLALGNHDARGAFHEGFDTGMGTAPHAHDAVIAGLHVITLDTLVPGRVAGALDDAQLDWLAQALARHSDLPRLVVAHHPPHLGDDALPWATLDVASTARLAQMLQGQGVIGILSGHVHVNRVTQWHGIPVFTNLGLKSTVDLLEPVDMRIVEGTGFGIGTLRPSGLSMSFVPLTPVAHELGRIDISRLRSFS</sequence>
<reference evidence="7" key="1">
    <citation type="journal article" date="2019" name="Int. J. Syst. Evol. Microbiol.">
        <title>The Global Catalogue of Microorganisms (GCM) 10K type strain sequencing project: providing services to taxonomists for standard genome sequencing and annotation.</title>
        <authorList>
            <consortium name="The Broad Institute Genomics Platform"/>
            <consortium name="The Broad Institute Genome Sequencing Center for Infectious Disease"/>
            <person name="Wu L."/>
            <person name="Ma J."/>
        </authorList>
    </citation>
    <scope>NUCLEOTIDE SEQUENCE [LARGE SCALE GENOMIC DNA]</scope>
    <source>
        <strain evidence="7">CGMCC 1.12477</strain>
    </source>
</reference>
<gene>
    <name evidence="6" type="ORF">ACFTOW_08450</name>
</gene>
<evidence type="ECO:0000256" key="2">
    <source>
        <dbReference type="ARBA" id="ARBA00022801"/>
    </source>
</evidence>
<evidence type="ECO:0000313" key="7">
    <source>
        <dbReference type="Proteomes" id="UP001597186"/>
    </source>
</evidence>
<dbReference type="Proteomes" id="UP001597186">
    <property type="component" value="Unassembled WGS sequence"/>
</dbReference>
<dbReference type="Gene3D" id="3.60.21.10">
    <property type="match status" value="1"/>
</dbReference>
<organism evidence="6 7">
    <name type="scientific">Lacimonas salitolerans</name>
    <dbReference type="NCBI Taxonomy" id="1323750"/>
    <lineage>
        <taxon>Bacteria</taxon>
        <taxon>Pseudomonadati</taxon>
        <taxon>Pseudomonadota</taxon>
        <taxon>Alphaproteobacteria</taxon>
        <taxon>Rhodobacterales</taxon>
        <taxon>Paracoccaceae</taxon>
        <taxon>Lacimonas</taxon>
    </lineage>
</organism>
<dbReference type="PANTHER" id="PTHR42988:SF2">
    <property type="entry name" value="CYCLIC NUCLEOTIDE PHOSPHODIESTERASE CBUA0032-RELATED"/>
    <property type="match status" value="1"/>
</dbReference>
<name>A0ABW4EGQ6_9RHOB</name>
<accession>A0ABW4EGQ6</accession>
<dbReference type="EMBL" id="JBHUDD010000051">
    <property type="protein sequence ID" value="MFD1509429.1"/>
    <property type="molecule type" value="Genomic_DNA"/>
</dbReference>
<keyword evidence="3" id="KW-0408">Iron</keyword>
<dbReference type="PANTHER" id="PTHR42988">
    <property type="entry name" value="PHOSPHOHYDROLASE"/>
    <property type="match status" value="1"/>
</dbReference>
<dbReference type="SUPFAM" id="SSF56300">
    <property type="entry name" value="Metallo-dependent phosphatases"/>
    <property type="match status" value="1"/>
</dbReference>
<feature type="domain" description="Calcineurin-like phosphoesterase" evidence="5">
    <location>
        <begin position="3"/>
        <end position="193"/>
    </location>
</feature>
<evidence type="ECO:0000256" key="1">
    <source>
        <dbReference type="ARBA" id="ARBA00022723"/>
    </source>
</evidence>
<evidence type="ECO:0000313" key="6">
    <source>
        <dbReference type="EMBL" id="MFD1509429.1"/>
    </source>
</evidence>
<dbReference type="EC" id="3.1.-.-" evidence="6"/>
<dbReference type="RefSeq" id="WP_379914629.1">
    <property type="nucleotide sequence ID" value="NZ_JBHUDD010000051.1"/>
</dbReference>
<comment type="caution">
    <text evidence="6">The sequence shown here is derived from an EMBL/GenBank/DDBJ whole genome shotgun (WGS) entry which is preliminary data.</text>
</comment>
<evidence type="ECO:0000259" key="5">
    <source>
        <dbReference type="Pfam" id="PF00149"/>
    </source>
</evidence>
<keyword evidence="2 6" id="KW-0378">Hydrolase</keyword>
<proteinExistence type="inferred from homology"/>
<dbReference type="InterPro" id="IPR029052">
    <property type="entry name" value="Metallo-depent_PP-like"/>
</dbReference>
<keyword evidence="1" id="KW-0479">Metal-binding</keyword>
<protein>
    <submittedName>
        <fullName evidence="6">Metallophosphoesterase family protein</fullName>
        <ecNumber evidence="6">3.1.-.-</ecNumber>
    </submittedName>
</protein>
<comment type="similarity">
    <text evidence="4">Belongs to the cyclic nucleotide phosphodiesterase class-III family.</text>
</comment>
<keyword evidence="7" id="KW-1185">Reference proteome</keyword>
<dbReference type="InterPro" id="IPR004843">
    <property type="entry name" value="Calcineurin-like_PHP"/>
</dbReference>
<dbReference type="Pfam" id="PF00149">
    <property type="entry name" value="Metallophos"/>
    <property type="match status" value="1"/>
</dbReference>